<proteinExistence type="predicted"/>
<evidence type="ECO:0000259" key="2">
    <source>
        <dbReference type="Pfam" id="PF11774"/>
    </source>
</evidence>
<dbReference type="GO" id="GO:0003677">
    <property type="term" value="F:DNA binding"/>
    <property type="evidence" value="ECO:0007669"/>
    <property type="project" value="UniProtKB-KW"/>
</dbReference>
<organism evidence="4 5">
    <name type="scientific">Dietzia natronolimnaea</name>
    <dbReference type="NCBI Taxonomy" id="161920"/>
    <lineage>
        <taxon>Bacteria</taxon>
        <taxon>Bacillati</taxon>
        <taxon>Actinomycetota</taxon>
        <taxon>Actinomycetes</taxon>
        <taxon>Mycobacteriales</taxon>
        <taxon>Dietziaceae</taxon>
        <taxon>Dietzia</taxon>
    </lineage>
</organism>
<keyword evidence="5" id="KW-1185">Reference proteome</keyword>
<dbReference type="Proteomes" id="UP000218810">
    <property type="component" value="Unassembled WGS sequence"/>
</dbReference>
<dbReference type="RefSeq" id="WP_095717703.1">
    <property type="nucleotide sequence ID" value="NZ_NTGA01000012.1"/>
</dbReference>
<dbReference type="InterPro" id="IPR055370">
    <property type="entry name" value="Lsr2_DNA-bd"/>
</dbReference>
<dbReference type="Gene3D" id="3.30.60.230">
    <property type="entry name" value="Lsr2, dimerization domain"/>
    <property type="match status" value="1"/>
</dbReference>
<dbReference type="Gene3D" id="4.10.320.10">
    <property type="entry name" value="E3-binding domain"/>
    <property type="match status" value="1"/>
</dbReference>
<feature type="domain" description="Lsr2 DNA-binding" evidence="3">
    <location>
        <begin position="79"/>
        <end position="111"/>
    </location>
</feature>
<evidence type="ECO:0000259" key="3">
    <source>
        <dbReference type="Pfam" id="PF23359"/>
    </source>
</evidence>
<dbReference type="Pfam" id="PF11774">
    <property type="entry name" value="Lsr2"/>
    <property type="match status" value="1"/>
</dbReference>
<dbReference type="Pfam" id="PF23359">
    <property type="entry name" value="Lsr2_DNA-bd"/>
    <property type="match status" value="1"/>
</dbReference>
<dbReference type="InterPro" id="IPR042261">
    <property type="entry name" value="Lsr2-like_dimerization"/>
</dbReference>
<comment type="caution">
    <text evidence="4">The sequence shown here is derived from an EMBL/GenBank/DDBJ whole genome shotgun (WGS) entry which is preliminary data.</text>
</comment>
<evidence type="ECO:0000256" key="1">
    <source>
        <dbReference type="ARBA" id="ARBA00023125"/>
    </source>
</evidence>
<evidence type="ECO:0008006" key="6">
    <source>
        <dbReference type="Google" id="ProtNLM"/>
    </source>
</evidence>
<dbReference type="InterPro" id="IPR024412">
    <property type="entry name" value="Lsr2_dim_dom"/>
</dbReference>
<evidence type="ECO:0000313" key="4">
    <source>
        <dbReference type="EMBL" id="PAY23801.1"/>
    </source>
</evidence>
<keyword evidence="1" id="KW-0238">DNA-binding</keyword>
<dbReference type="AlphaFoldDB" id="A0A2A2WRM0"/>
<dbReference type="OrthoDB" id="4113332at2"/>
<reference evidence="5" key="1">
    <citation type="submission" date="2017-09" db="EMBL/GenBank/DDBJ databases">
        <authorList>
            <person name="Zhang Y."/>
            <person name="Huang X."/>
            <person name="Liu J."/>
            <person name="Lu L."/>
            <person name="Peng K."/>
        </authorList>
    </citation>
    <scope>NUCLEOTIDE SEQUENCE [LARGE SCALE GENOMIC DNA]</scope>
    <source>
        <strain evidence="5">S-XJ-1</strain>
    </source>
</reference>
<protein>
    <recommendedName>
        <fullName evidence="6">Lsr2 family protein</fullName>
    </recommendedName>
</protein>
<dbReference type="InterPro" id="IPR036625">
    <property type="entry name" value="E3-bd_dom_sf"/>
</dbReference>
<accession>A0A2A2WRM0</accession>
<dbReference type="EMBL" id="NTGA01000012">
    <property type="protein sequence ID" value="PAY23801.1"/>
    <property type="molecule type" value="Genomic_DNA"/>
</dbReference>
<feature type="domain" description="Lsr2 dimerization" evidence="2">
    <location>
        <begin position="1"/>
        <end position="60"/>
    </location>
</feature>
<sequence>MAQQFQVKYIDDLDGTELGEEANSLSFAFEGKEYSIDLSDENAQAFRDVMAPYIDAGHRVTGGRSKPARKSAAKSFSGDTKIIREWARENGFEVSDRGRIPSDVMEAYAAAN</sequence>
<name>A0A2A2WRM0_9ACTN</name>
<gene>
    <name evidence="4" type="ORF">CEY15_06045</name>
</gene>
<dbReference type="GO" id="GO:0016746">
    <property type="term" value="F:acyltransferase activity"/>
    <property type="evidence" value="ECO:0007669"/>
    <property type="project" value="InterPro"/>
</dbReference>
<evidence type="ECO:0000313" key="5">
    <source>
        <dbReference type="Proteomes" id="UP000218810"/>
    </source>
</evidence>